<feature type="region of interest" description="Disordered" evidence="1">
    <location>
        <begin position="183"/>
        <end position="237"/>
    </location>
</feature>
<dbReference type="Proteomes" id="UP001152795">
    <property type="component" value="Unassembled WGS sequence"/>
</dbReference>
<comment type="caution">
    <text evidence="2">The sequence shown here is derived from an EMBL/GenBank/DDBJ whole genome shotgun (WGS) entry which is preliminary data.</text>
</comment>
<feature type="compositionally biased region" description="Basic residues" evidence="1">
    <location>
        <begin position="216"/>
        <end position="228"/>
    </location>
</feature>
<feature type="compositionally biased region" description="Low complexity" evidence="1">
    <location>
        <begin position="195"/>
        <end position="204"/>
    </location>
</feature>
<dbReference type="PANTHER" id="PTHR37984:SF13">
    <property type="entry name" value="RIBONUCLEASE H"/>
    <property type="match status" value="1"/>
</dbReference>
<dbReference type="InterPro" id="IPR036397">
    <property type="entry name" value="RNaseH_sf"/>
</dbReference>
<dbReference type="GO" id="GO:0015074">
    <property type="term" value="P:DNA integration"/>
    <property type="evidence" value="ECO:0007669"/>
    <property type="project" value="InterPro"/>
</dbReference>
<keyword evidence="3" id="KW-1185">Reference proteome</keyword>
<dbReference type="SUPFAM" id="SSF53098">
    <property type="entry name" value="Ribonuclease H-like"/>
    <property type="match status" value="1"/>
</dbReference>
<dbReference type="OrthoDB" id="5975069at2759"/>
<protein>
    <submittedName>
        <fullName evidence="2">Retrovirus-related Pol poly from transposon</fullName>
    </submittedName>
</protein>
<dbReference type="InterPro" id="IPR050951">
    <property type="entry name" value="Retrovirus_Pol_polyprotein"/>
</dbReference>
<evidence type="ECO:0000313" key="2">
    <source>
        <dbReference type="EMBL" id="CAB4026373.1"/>
    </source>
</evidence>
<dbReference type="AlphaFoldDB" id="A0A6S7KDT7"/>
<name>A0A6S7KDT7_PARCT</name>
<gene>
    <name evidence="2" type="ORF">PACLA_8A067870</name>
</gene>
<dbReference type="Gene3D" id="3.30.420.10">
    <property type="entry name" value="Ribonuclease H-like superfamily/Ribonuclease H"/>
    <property type="match status" value="1"/>
</dbReference>
<sequence>MSQNGIKHIKVSPFHPASNGQAERAVRVFKEGIAKMEGGSLKTKLARFLLKYRITPHSTTEVPPAQLMMNRKLHTHLDLLHPNVSDRVLEKQTQQKSSHDYHAKHREIQVDDTVYIKDFRCPKSWMSGTVVEKTGPVSARVRLSTGEIMRRHQDHIRIRTDQDLTPQVDSGSQEIVPLETPLVSNDIPRSPAPQSPAAAQPSISEEVRQPTEFSPQKRRSTRIRQRPKHLVDYEVQY</sequence>
<accession>A0A6S7KDT7</accession>
<dbReference type="InterPro" id="IPR001584">
    <property type="entry name" value="Integrase_cat-core"/>
</dbReference>
<evidence type="ECO:0000313" key="3">
    <source>
        <dbReference type="Proteomes" id="UP001152795"/>
    </source>
</evidence>
<evidence type="ECO:0000256" key="1">
    <source>
        <dbReference type="SAM" id="MobiDB-lite"/>
    </source>
</evidence>
<organism evidence="2 3">
    <name type="scientific">Paramuricea clavata</name>
    <name type="common">Red gorgonian</name>
    <name type="synonym">Violescent sea-whip</name>
    <dbReference type="NCBI Taxonomy" id="317549"/>
    <lineage>
        <taxon>Eukaryota</taxon>
        <taxon>Metazoa</taxon>
        <taxon>Cnidaria</taxon>
        <taxon>Anthozoa</taxon>
        <taxon>Octocorallia</taxon>
        <taxon>Malacalcyonacea</taxon>
        <taxon>Plexauridae</taxon>
        <taxon>Paramuricea</taxon>
    </lineage>
</organism>
<dbReference type="EMBL" id="CACRXK020014156">
    <property type="protein sequence ID" value="CAB4026373.1"/>
    <property type="molecule type" value="Genomic_DNA"/>
</dbReference>
<proteinExistence type="predicted"/>
<dbReference type="GO" id="GO:0003676">
    <property type="term" value="F:nucleic acid binding"/>
    <property type="evidence" value="ECO:0007669"/>
    <property type="project" value="InterPro"/>
</dbReference>
<reference evidence="2" key="1">
    <citation type="submission" date="2020-04" db="EMBL/GenBank/DDBJ databases">
        <authorList>
            <person name="Alioto T."/>
            <person name="Alioto T."/>
            <person name="Gomez Garrido J."/>
        </authorList>
    </citation>
    <scope>NUCLEOTIDE SEQUENCE</scope>
    <source>
        <strain evidence="2">A484AB</strain>
    </source>
</reference>
<dbReference type="InterPro" id="IPR012337">
    <property type="entry name" value="RNaseH-like_sf"/>
</dbReference>
<dbReference type="PANTHER" id="PTHR37984">
    <property type="entry name" value="PROTEIN CBG26694"/>
    <property type="match status" value="1"/>
</dbReference>
<dbReference type="PROSITE" id="PS50994">
    <property type="entry name" value="INTEGRASE"/>
    <property type="match status" value="1"/>
</dbReference>